<dbReference type="GO" id="GO:0016491">
    <property type="term" value="F:oxidoreductase activity"/>
    <property type="evidence" value="ECO:0007669"/>
    <property type="project" value="UniProtKB-KW"/>
</dbReference>
<dbReference type="EMBL" id="CH408033">
    <property type="protein sequence ID" value="EAQ86124.1"/>
    <property type="molecule type" value="Genomic_DNA"/>
</dbReference>
<keyword evidence="4" id="KW-1185">Reference proteome</keyword>
<name>Q2GXC7_CHAGB</name>
<organism evidence="3 4">
    <name type="scientific">Chaetomium globosum (strain ATCC 6205 / CBS 148.51 / DSM 1962 / NBRC 6347 / NRRL 1970)</name>
    <name type="common">Soil fungus</name>
    <dbReference type="NCBI Taxonomy" id="306901"/>
    <lineage>
        <taxon>Eukaryota</taxon>
        <taxon>Fungi</taxon>
        <taxon>Dikarya</taxon>
        <taxon>Ascomycota</taxon>
        <taxon>Pezizomycotina</taxon>
        <taxon>Sordariomycetes</taxon>
        <taxon>Sordariomycetidae</taxon>
        <taxon>Sordariales</taxon>
        <taxon>Chaetomiaceae</taxon>
        <taxon>Chaetomium</taxon>
    </lineage>
</organism>
<dbReference type="InterPro" id="IPR050411">
    <property type="entry name" value="AlphaKG_dependent_hydroxylases"/>
</dbReference>
<dbReference type="Gene3D" id="3.60.130.10">
    <property type="entry name" value="Clavaminate synthase-like"/>
    <property type="match status" value="1"/>
</dbReference>
<evidence type="ECO:0000259" key="2">
    <source>
        <dbReference type="Pfam" id="PF02668"/>
    </source>
</evidence>
<gene>
    <name evidence="3" type="ORF">CHGG_07377</name>
</gene>
<dbReference type="PANTHER" id="PTHR10696">
    <property type="entry name" value="GAMMA-BUTYROBETAINE HYDROXYLASE-RELATED"/>
    <property type="match status" value="1"/>
</dbReference>
<dbReference type="HOGENOM" id="CLU_041041_1_1_1"/>
<dbReference type="InterPro" id="IPR042098">
    <property type="entry name" value="TauD-like_sf"/>
</dbReference>
<dbReference type="AlphaFoldDB" id="Q2GXC7"/>
<dbReference type="Pfam" id="PF02668">
    <property type="entry name" value="TauD"/>
    <property type="match status" value="1"/>
</dbReference>
<evidence type="ECO:0000256" key="1">
    <source>
        <dbReference type="ARBA" id="ARBA00023002"/>
    </source>
</evidence>
<dbReference type="PANTHER" id="PTHR10696:SF54">
    <property type="entry name" value="FAMILY OXIDOREDUCTASE, PUTATIVE (AFU_ORTHOLOGUE AFUA_4G13850)-RELATED"/>
    <property type="match status" value="1"/>
</dbReference>
<dbReference type="RefSeq" id="XP_001225033.1">
    <property type="nucleotide sequence ID" value="XM_001225032.1"/>
</dbReference>
<dbReference type="InterPro" id="IPR003819">
    <property type="entry name" value="TauD/TfdA-like"/>
</dbReference>
<keyword evidence="1" id="KW-0560">Oxidoreductase</keyword>
<dbReference type="VEuPathDB" id="FungiDB:CHGG_07377"/>
<dbReference type="SUPFAM" id="SSF51197">
    <property type="entry name" value="Clavaminate synthase-like"/>
    <property type="match status" value="1"/>
</dbReference>
<dbReference type="GeneID" id="4393631"/>
<sequence>MAEGLLIMNSHPMSWTPDDLVNTQDSAGPAQHVTQVGDQGAAEVRSALKKFRELGLSPDAVTQESFPLPTIQAQLTSACIDIHQGRGFSIVRGIDPREYTAEDNMIIFLAISSYIGEQRGIQDKKGTMLSRLLSSLAWHCDMGADILALHARSLAETGGNTFVASSWTIYKELAASYPEALETLHHPSWPIQVSGNPPRYIVAPLLHVSEDKILISVDPGRLGLHPATAKTGSESSVPALSPLQLNSLEILSALASKHQYCLDLKQGDMVFINNLSLLHARDSYVDPSDGPGRHFVRLWLRNSKLAWTIPQPMRVPWEAAFGPDGNGFPELEKQYPVKPTPVYKPPKYTAGSAAFVLDDGGDVNNQTNSGSTAIALINQNIVWMTNAEFPPMRYRPPAPKRQGLKEVI</sequence>
<evidence type="ECO:0000313" key="3">
    <source>
        <dbReference type="EMBL" id="EAQ86124.1"/>
    </source>
</evidence>
<dbReference type="InParanoid" id="Q2GXC7"/>
<dbReference type="STRING" id="306901.Q2GXC7"/>
<protein>
    <recommendedName>
        <fullName evidence="2">TauD/TfdA-like domain-containing protein</fullName>
    </recommendedName>
</protein>
<reference evidence="4" key="1">
    <citation type="journal article" date="2015" name="Genome Announc.">
        <title>Draft genome sequence of the cellulolytic fungus Chaetomium globosum.</title>
        <authorList>
            <person name="Cuomo C.A."/>
            <person name="Untereiner W.A."/>
            <person name="Ma L.-J."/>
            <person name="Grabherr M."/>
            <person name="Birren B.W."/>
        </authorList>
    </citation>
    <scope>NUCLEOTIDE SEQUENCE [LARGE SCALE GENOMIC DNA]</scope>
    <source>
        <strain evidence="4">ATCC 6205 / CBS 148.51 / DSM 1962 / NBRC 6347 / NRRL 1970</strain>
    </source>
</reference>
<proteinExistence type="predicted"/>
<dbReference type="OrthoDB" id="272271at2759"/>
<dbReference type="Proteomes" id="UP000001056">
    <property type="component" value="Unassembled WGS sequence"/>
</dbReference>
<dbReference type="OMA" id="HNDMGCD"/>
<dbReference type="eggNOG" id="ENOG502R9AJ">
    <property type="taxonomic scope" value="Eukaryota"/>
</dbReference>
<accession>Q2GXC7</accession>
<feature type="domain" description="TauD/TfdA-like" evidence="2">
    <location>
        <begin position="59"/>
        <end position="299"/>
    </location>
</feature>
<evidence type="ECO:0000313" key="4">
    <source>
        <dbReference type="Proteomes" id="UP000001056"/>
    </source>
</evidence>